<dbReference type="PROSITE" id="PS50217">
    <property type="entry name" value="BZIP"/>
    <property type="match status" value="1"/>
</dbReference>
<dbReference type="CDD" id="cd14718">
    <property type="entry name" value="bZIP_Maf_large"/>
    <property type="match status" value="1"/>
</dbReference>
<dbReference type="VEuPathDB" id="VectorBase:AALB000872"/>
<organism evidence="17 18">
    <name type="scientific">Anopheles albimanus</name>
    <name type="common">New world malaria mosquito</name>
    <dbReference type="NCBI Taxonomy" id="7167"/>
    <lineage>
        <taxon>Eukaryota</taxon>
        <taxon>Metazoa</taxon>
        <taxon>Ecdysozoa</taxon>
        <taxon>Arthropoda</taxon>
        <taxon>Hexapoda</taxon>
        <taxon>Insecta</taxon>
        <taxon>Pterygota</taxon>
        <taxon>Neoptera</taxon>
        <taxon>Endopterygota</taxon>
        <taxon>Diptera</taxon>
        <taxon>Nematocera</taxon>
        <taxon>Culicoidea</taxon>
        <taxon>Culicidae</taxon>
        <taxon>Anophelinae</taxon>
        <taxon>Anopheles</taxon>
    </lineage>
</organism>
<dbReference type="SUPFAM" id="SSF47454">
    <property type="entry name" value="A DNA-binding domain in eukaryotic transcription factors"/>
    <property type="match status" value="1"/>
</dbReference>
<sequence length="648" mass="67875">MKLPLDRLARVMNLDEPSFGDHYIQEFVLEHLDHDTGPHVKREDTSPSVLVGSAGTGGGVGAIASKSVWNGTTVDENGVLVPIRLKAVSTNGGTMAGTNGVGGWHLEERKLLHATCASPGPGDLFTHVGGPTHGQPMLFNPPISGVPSTPPETPPVIGSPNSNGTALGGGGGGGGGGAGGPPGPGNGTGGADGGGGGYGNTVYYGGGGAGGGGRTQTGLVDDMMFLTQSMRGEQPLDLRPLHCSIGSDNGEWLDRKEYASVLAVAGGGPNGPTGGMLSSGPMGGGPGGPGGGGGGAGGFGHHHHHIGGTSGGQLEFAAINMHSHGSSHHYHHHHHHHQLHPNRPHSVSSTSSTISPRNGTSSSGGGSCYNGLGGGGGGSVNGLSSEDLINDELLMTLSVRELNKRLHGCPRDQVVRLKQKRRTLKNRGYAQNCRSKRLQQRQDLELTNRHMHHEMQQIKLELVKLKQERDELMQTLQMYQREQSQANAIQQQQQHQHHQQHHQAHQKQQQQHQHHHHHQQQHQHQQQQHQHQQYQQQSRQQQQQQHLHHHHQQQQQQHLGGSGGHNNNNSSSCNGGGGGGGTTAGSTNNNSNNGASGGTNTGGANTGGSSSNSTSSSNSNSNSGNNPGLVPSVKQLIAESVSSQEYYV</sequence>
<feature type="compositionally biased region" description="Basic residues" evidence="15">
    <location>
        <begin position="512"/>
        <end position="521"/>
    </location>
</feature>
<feature type="compositionally biased region" description="Low complexity" evidence="15">
    <location>
        <begin position="584"/>
        <end position="594"/>
    </location>
</feature>
<feature type="compositionally biased region" description="Low complexity" evidence="15">
    <location>
        <begin position="553"/>
        <end position="573"/>
    </location>
</feature>
<dbReference type="GO" id="GO:0000981">
    <property type="term" value="F:DNA-binding transcription factor activity, RNA polymerase II-specific"/>
    <property type="evidence" value="ECO:0007669"/>
    <property type="project" value="TreeGrafter"/>
</dbReference>
<dbReference type="STRING" id="7167.A0A182F337"/>
<keyword evidence="7" id="KW-0805">Transcription regulation</keyword>
<evidence type="ECO:0000256" key="14">
    <source>
        <dbReference type="ARBA" id="ARBA00071773"/>
    </source>
</evidence>
<name>A0A182F337_ANOAL</name>
<dbReference type="Gene3D" id="1.20.5.170">
    <property type="match status" value="1"/>
</dbReference>
<evidence type="ECO:0000313" key="17">
    <source>
        <dbReference type="EnsemblMetazoa" id="AALB000872-PA"/>
    </source>
</evidence>
<evidence type="ECO:0000256" key="1">
    <source>
        <dbReference type="ARBA" id="ARBA00004123"/>
    </source>
</evidence>
<feature type="region of interest" description="Disordered" evidence="15">
    <location>
        <begin position="325"/>
        <end position="370"/>
    </location>
</feature>
<keyword evidence="18" id="KW-1185">Reference proteome</keyword>
<evidence type="ECO:0000256" key="4">
    <source>
        <dbReference type="ARBA" id="ARBA00022490"/>
    </source>
</evidence>
<dbReference type="GO" id="GO:0045944">
    <property type="term" value="P:positive regulation of transcription by RNA polymerase II"/>
    <property type="evidence" value="ECO:0007669"/>
    <property type="project" value="UniProtKB-ARBA"/>
</dbReference>
<dbReference type="GO" id="GO:0005737">
    <property type="term" value="C:cytoplasm"/>
    <property type="evidence" value="ECO:0007669"/>
    <property type="project" value="UniProtKB-SubCell"/>
</dbReference>
<keyword evidence="11" id="KW-0539">Nucleus</keyword>
<evidence type="ECO:0000313" key="18">
    <source>
        <dbReference type="Proteomes" id="UP000069272"/>
    </source>
</evidence>
<keyword evidence="10" id="KW-0804">Transcription</keyword>
<keyword evidence="5" id="KW-1017">Isopeptide bond</keyword>
<dbReference type="GO" id="GO:0000978">
    <property type="term" value="F:RNA polymerase II cis-regulatory region sequence-specific DNA binding"/>
    <property type="evidence" value="ECO:0007669"/>
    <property type="project" value="TreeGrafter"/>
</dbReference>
<dbReference type="PANTHER" id="PTHR10129">
    <property type="entry name" value="TRANSCRIPTION FACTOR MAF"/>
    <property type="match status" value="1"/>
</dbReference>
<proteinExistence type="predicted"/>
<feature type="compositionally biased region" description="Gly residues" evidence="15">
    <location>
        <begin position="595"/>
        <end position="606"/>
    </location>
</feature>
<feature type="compositionally biased region" description="Gly residues" evidence="15">
    <location>
        <begin position="282"/>
        <end position="299"/>
    </location>
</feature>
<accession>A0A182F337</accession>
<evidence type="ECO:0000256" key="3">
    <source>
        <dbReference type="ARBA" id="ARBA00022473"/>
    </source>
</evidence>
<keyword evidence="9" id="KW-0010">Activator</keyword>
<feature type="region of interest" description="Disordered" evidence="15">
    <location>
        <begin position="142"/>
        <end position="192"/>
    </location>
</feature>
<dbReference type="Proteomes" id="UP000069272">
    <property type="component" value="Chromosome 2L"/>
</dbReference>
<dbReference type="GO" id="GO:0005634">
    <property type="term" value="C:nucleus"/>
    <property type="evidence" value="ECO:0007669"/>
    <property type="project" value="UniProtKB-SubCell"/>
</dbReference>
<feature type="compositionally biased region" description="Basic residues" evidence="15">
    <location>
        <begin position="325"/>
        <end position="343"/>
    </location>
</feature>
<dbReference type="InterPro" id="IPR024874">
    <property type="entry name" value="Transcription_factor_Maf_fam"/>
</dbReference>
<dbReference type="FunFam" id="1.20.5.170:FF:000071">
    <property type="entry name" value="Neural retina-specific leucine zipper protein"/>
    <property type="match status" value="1"/>
</dbReference>
<feature type="compositionally biased region" description="Low complexity" evidence="15">
    <location>
        <begin position="522"/>
        <end position="545"/>
    </location>
</feature>
<evidence type="ECO:0000256" key="5">
    <source>
        <dbReference type="ARBA" id="ARBA00022499"/>
    </source>
</evidence>
<evidence type="ECO:0000256" key="10">
    <source>
        <dbReference type="ARBA" id="ARBA00023163"/>
    </source>
</evidence>
<dbReference type="PANTHER" id="PTHR10129:SF44">
    <property type="entry name" value="TRAFFIC JAM, ISOFORM C"/>
    <property type="match status" value="1"/>
</dbReference>
<reference evidence="17 18" key="1">
    <citation type="journal article" date="2017" name="G3 (Bethesda)">
        <title>The Physical Genome Mapping of Anopheles albimanus Corrected Scaffold Misassemblies and Identified Interarm Rearrangements in Genus Anopheles.</title>
        <authorList>
            <person name="Artemov G.N."/>
            <person name="Peery A.N."/>
            <person name="Jiang X."/>
            <person name="Tu Z."/>
            <person name="Stegniy V.N."/>
            <person name="Sharakhova M.V."/>
            <person name="Sharakhov I.V."/>
        </authorList>
    </citation>
    <scope>NUCLEOTIDE SEQUENCE [LARGE SCALE GENOMIC DNA]</scope>
    <source>
        <strain evidence="17 18">ALBI9_A</strain>
    </source>
</reference>
<comment type="function">
    <text evidence="12">Acts as a transcriptional activator which regulates the expression of several rod-specific genes, including RHO and PDE6B. Also functions as a transcriptional coactivator, stimulating transcription mediated by the transcription factor CRX and NR2E3. Binds to the rhodopsin promoter in a sequence-specific manner.</text>
</comment>
<feature type="compositionally biased region" description="Gly residues" evidence="15">
    <location>
        <begin position="166"/>
        <end position="192"/>
    </location>
</feature>
<feature type="region of interest" description="Disordered" evidence="15">
    <location>
        <begin position="483"/>
        <end position="630"/>
    </location>
</feature>
<keyword evidence="8" id="KW-0238">DNA-binding</keyword>
<dbReference type="AlphaFoldDB" id="A0A182F337"/>
<protein>
    <recommendedName>
        <fullName evidence="14">Neural retina-specific leucine zipper protein</fullName>
    </recommendedName>
</protein>
<comment type="subcellular location">
    <subcellularLocation>
        <location evidence="2">Cytoplasm</location>
    </subcellularLocation>
    <subcellularLocation>
        <location evidence="1">Nucleus</location>
    </subcellularLocation>
</comment>
<keyword evidence="4" id="KW-0963">Cytoplasm</keyword>
<evidence type="ECO:0000259" key="16">
    <source>
        <dbReference type="PROSITE" id="PS50217"/>
    </source>
</evidence>
<feature type="compositionally biased region" description="Basic residues" evidence="15">
    <location>
        <begin position="495"/>
        <end position="505"/>
    </location>
</feature>
<evidence type="ECO:0000256" key="11">
    <source>
        <dbReference type="ARBA" id="ARBA00023242"/>
    </source>
</evidence>
<feature type="domain" description="BZIP" evidence="16">
    <location>
        <begin position="416"/>
        <end position="479"/>
    </location>
</feature>
<evidence type="ECO:0000256" key="13">
    <source>
        <dbReference type="ARBA" id="ARBA00066263"/>
    </source>
</evidence>
<evidence type="ECO:0000256" key="2">
    <source>
        <dbReference type="ARBA" id="ARBA00004496"/>
    </source>
</evidence>
<dbReference type="Pfam" id="PF03131">
    <property type="entry name" value="bZIP_Maf"/>
    <property type="match status" value="1"/>
</dbReference>
<evidence type="ECO:0000256" key="15">
    <source>
        <dbReference type="SAM" id="MobiDB-lite"/>
    </source>
</evidence>
<feature type="compositionally biased region" description="Low complexity" evidence="15">
    <location>
        <begin position="607"/>
        <end position="626"/>
    </location>
</feature>
<dbReference type="VEuPathDB" id="VectorBase:AALB20_036378"/>
<reference evidence="17" key="2">
    <citation type="submission" date="2022-08" db="UniProtKB">
        <authorList>
            <consortium name="EnsemblMetazoa"/>
        </authorList>
    </citation>
    <scope>IDENTIFICATION</scope>
    <source>
        <strain evidence="17">STECLA/ALBI9_A</strain>
    </source>
</reference>
<dbReference type="EnsemblMetazoa" id="AALB000872-RA">
    <property type="protein sequence ID" value="AALB000872-PA"/>
    <property type="gene ID" value="AALB000872"/>
</dbReference>
<evidence type="ECO:0000256" key="12">
    <source>
        <dbReference type="ARBA" id="ARBA00055281"/>
    </source>
</evidence>
<feature type="compositionally biased region" description="Gly residues" evidence="15">
    <location>
        <begin position="574"/>
        <end position="583"/>
    </location>
</feature>
<feature type="region of interest" description="Disordered" evidence="15">
    <location>
        <begin position="282"/>
        <end position="311"/>
    </location>
</feature>
<evidence type="ECO:0000256" key="6">
    <source>
        <dbReference type="ARBA" id="ARBA00022843"/>
    </source>
</evidence>
<dbReference type="InterPro" id="IPR004826">
    <property type="entry name" value="bZIP_Maf"/>
</dbReference>
<evidence type="ECO:0000256" key="8">
    <source>
        <dbReference type="ARBA" id="ARBA00023125"/>
    </source>
</evidence>
<feature type="compositionally biased region" description="Low complexity" evidence="15">
    <location>
        <begin position="346"/>
        <end position="361"/>
    </location>
</feature>
<dbReference type="InterPro" id="IPR004827">
    <property type="entry name" value="bZIP"/>
</dbReference>
<comment type="subunit">
    <text evidence="13">Interacts with FIZ1; this interaction represses transactivation. Interacts (via the leucine-zipper domain) with CRX.</text>
</comment>
<keyword evidence="6" id="KW-0832">Ubl conjugation</keyword>
<evidence type="ECO:0000256" key="7">
    <source>
        <dbReference type="ARBA" id="ARBA00023015"/>
    </source>
</evidence>
<dbReference type="InterPro" id="IPR008917">
    <property type="entry name" value="TF_DNA-bd_sf"/>
</dbReference>
<evidence type="ECO:0000256" key="9">
    <source>
        <dbReference type="ARBA" id="ARBA00023159"/>
    </source>
</evidence>
<keyword evidence="3" id="KW-0217">Developmental protein</keyword>
<feature type="compositionally biased region" description="Low complexity" evidence="15">
    <location>
        <begin position="483"/>
        <end position="494"/>
    </location>
</feature>